<evidence type="ECO:0000256" key="3">
    <source>
        <dbReference type="ARBA" id="ARBA00022989"/>
    </source>
</evidence>
<keyword evidence="4 5" id="KW-0472">Membrane</keyword>
<feature type="transmembrane region" description="Helical" evidence="5">
    <location>
        <begin position="40"/>
        <end position="65"/>
    </location>
</feature>
<dbReference type="PANTHER" id="PTHR21389">
    <property type="entry name" value="P53 INDUCED PROTEIN"/>
    <property type="match status" value="1"/>
</dbReference>
<evidence type="ECO:0000256" key="1">
    <source>
        <dbReference type="ARBA" id="ARBA00004141"/>
    </source>
</evidence>
<dbReference type="PANTHER" id="PTHR21389:SF0">
    <property type="entry name" value="ETOPOSIDE-INDUCED PROTEIN 2.4 HOMOLOG"/>
    <property type="match status" value="1"/>
</dbReference>
<comment type="subcellular location">
    <subcellularLocation>
        <location evidence="1">Membrane</location>
        <topology evidence="1">Multi-pass membrane protein</topology>
    </subcellularLocation>
</comment>
<dbReference type="AlphaFoldDB" id="A0A8J5KGA3"/>
<comment type="caution">
    <text evidence="6">The sequence shown here is derived from an EMBL/GenBank/DDBJ whole genome shotgun (WGS) entry which is preliminary data.</text>
</comment>
<dbReference type="GO" id="GO:0016236">
    <property type="term" value="P:macroautophagy"/>
    <property type="evidence" value="ECO:0007669"/>
    <property type="project" value="TreeGrafter"/>
</dbReference>
<evidence type="ECO:0000256" key="5">
    <source>
        <dbReference type="SAM" id="Phobius"/>
    </source>
</evidence>
<dbReference type="GO" id="GO:0005783">
    <property type="term" value="C:endoplasmic reticulum"/>
    <property type="evidence" value="ECO:0007669"/>
    <property type="project" value="TreeGrafter"/>
</dbReference>
<organism evidence="6 7">
    <name type="scientific">Zingiber officinale</name>
    <name type="common">Ginger</name>
    <name type="synonym">Amomum zingiber</name>
    <dbReference type="NCBI Taxonomy" id="94328"/>
    <lineage>
        <taxon>Eukaryota</taxon>
        <taxon>Viridiplantae</taxon>
        <taxon>Streptophyta</taxon>
        <taxon>Embryophyta</taxon>
        <taxon>Tracheophyta</taxon>
        <taxon>Spermatophyta</taxon>
        <taxon>Magnoliopsida</taxon>
        <taxon>Liliopsida</taxon>
        <taxon>Zingiberales</taxon>
        <taxon>Zingiberaceae</taxon>
        <taxon>Zingiber</taxon>
    </lineage>
</organism>
<proteinExistence type="predicted"/>
<feature type="transmembrane region" description="Helical" evidence="5">
    <location>
        <begin position="85"/>
        <end position="105"/>
    </location>
</feature>
<evidence type="ECO:0000313" key="7">
    <source>
        <dbReference type="Proteomes" id="UP000734854"/>
    </source>
</evidence>
<feature type="transmembrane region" description="Helical" evidence="5">
    <location>
        <begin position="183"/>
        <end position="204"/>
    </location>
</feature>
<evidence type="ECO:0000256" key="4">
    <source>
        <dbReference type="ARBA" id="ARBA00023136"/>
    </source>
</evidence>
<keyword evidence="3 5" id="KW-1133">Transmembrane helix</keyword>
<protein>
    <submittedName>
        <fullName evidence="6">Uncharacterized protein</fullName>
    </submittedName>
</protein>
<evidence type="ECO:0000313" key="6">
    <source>
        <dbReference type="EMBL" id="KAG6488925.1"/>
    </source>
</evidence>
<reference evidence="6 7" key="1">
    <citation type="submission" date="2020-08" db="EMBL/GenBank/DDBJ databases">
        <title>Plant Genome Project.</title>
        <authorList>
            <person name="Zhang R.-G."/>
        </authorList>
    </citation>
    <scope>NUCLEOTIDE SEQUENCE [LARGE SCALE GENOMIC DNA]</scope>
    <source>
        <tissue evidence="6">Rhizome</tissue>
    </source>
</reference>
<name>A0A8J5KGA3_ZINOF</name>
<evidence type="ECO:0000256" key="2">
    <source>
        <dbReference type="ARBA" id="ARBA00022692"/>
    </source>
</evidence>
<keyword evidence="7" id="KW-1185">Reference proteome</keyword>
<sequence>MPRVSFGSRDSKKLALSVESQSSVLGPSSRILLIRTGQCFLLNGFIFLGSLFILKSVVIPTLLWILPDQYEQFNAEHLYDHKAVMPFYALLRSILIELVYIFWFYPLYIFSFVLSTLWYNDIAKHAFEVLKSKESTTQAYGKNELTESQSISTTEIPGGFEGYKWNYSNVALNRRLDFFESNWPFFAGFGSPCVIPIFFFSPLVSYGVMAILYPLDVNSAITTRAKQDELTG</sequence>
<gene>
    <name evidence="6" type="ORF">ZIOFF_050183</name>
</gene>
<dbReference type="EMBL" id="JACMSC010000014">
    <property type="protein sequence ID" value="KAG6488925.1"/>
    <property type="molecule type" value="Genomic_DNA"/>
</dbReference>
<dbReference type="Proteomes" id="UP000734854">
    <property type="component" value="Unassembled WGS sequence"/>
</dbReference>
<accession>A0A8J5KGA3</accession>
<dbReference type="GO" id="GO:0016020">
    <property type="term" value="C:membrane"/>
    <property type="evidence" value="ECO:0007669"/>
    <property type="project" value="UniProtKB-SubCell"/>
</dbReference>
<keyword evidence="2 5" id="KW-0812">Transmembrane</keyword>